<reference evidence="6 7" key="1">
    <citation type="submission" date="2020-07" db="EMBL/GenBank/DDBJ databases">
        <title>Sequencing the genomes of 1000 actinobacteria strains.</title>
        <authorList>
            <person name="Klenk H.-P."/>
        </authorList>
    </citation>
    <scope>NUCLEOTIDE SEQUENCE [LARGE SCALE GENOMIC DNA]</scope>
    <source>
        <strain evidence="6 7">DSM 44121</strain>
    </source>
</reference>
<evidence type="ECO:0000256" key="3">
    <source>
        <dbReference type="ARBA" id="ARBA00023163"/>
    </source>
</evidence>
<protein>
    <submittedName>
        <fullName evidence="6">AcrR family transcriptional regulator</fullName>
    </submittedName>
</protein>
<dbReference type="Pfam" id="PF17754">
    <property type="entry name" value="TetR_C_14"/>
    <property type="match status" value="1"/>
</dbReference>
<evidence type="ECO:0000313" key="6">
    <source>
        <dbReference type="EMBL" id="MBA8810532.1"/>
    </source>
</evidence>
<keyword evidence="2 4" id="KW-0238">DNA-binding</keyword>
<dbReference type="GO" id="GO:0003700">
    <property type="term" value="F:DNA-binding transcription factor activity"/>
    <property type="evidence" value="ECO:0007669"/>
    <property type="project" value="TreeGrafter"/>
</dbReference>
<feature type="DNA-binding region" description="H-T-H motif" evidence="4">
    <location>
        <begin position="29"/>
        <end position="48"/>
    </location>
</feature>
<dbReference type="Gene3D" id="1.10.357.10">
    <property type="entry name" value="Tetracycline Repressor, domain 2"/>
    <property type="match status" value="1"/>
</dbReference>
<evidence type="ECO:0000259" key="5">
    <source>
        <dbReference type="PROSITE" id="PS50977"/>
    </source>
</evidence>
<organism evidence="6 7">
    <name type="scientific">Promicromonospora sukumoe</name>
    <dbReference type="NCBI Taxonomy" id="88382"/>
    <lineage>
        <taxon>Bacteria</taxon>
        <taxon>Bacillati</taxon>
        <taxon>Actinomycetota</taxon>
        <taxon>Actinomycetes</taxon>
        <taxon>Micrococcales</taxon>
        <taxon>Promicromonosporaceae</taxon>
        <taxon>Promicromonospora</taxon>
    </lineage>
</organism>
<dbReference type="PRINTS" id="PR00455">
    <property type="entry name" value="HTHTETR"/>
</dbReference>
<dbReference type="InterPro" id="IPR009057">
    <property type="entry name" value="Homeodomain-like_sf"/>
</dbReference>
<dbReference type="InterPro" id="IPR023772">
    <property type="entry name" value="DNA-bd_HTH_TetR-type_CS"/>
</dbReference>
<comment type="caution">
    <text evidence="6">The sequence shown here is derived from an EMBL/GenBank/DDBJ whole genome shotgun (WGS) entry which is preliminary data.</text>
</comment>
<evidence type="ECO:0000313" key="7">
    <source>
        <dbReference type="Proteomes" id="UP000540568"/>
    </source>
</evidence>
<keyword evidence="3" id="KW-0804">Transcription</keyword>
<dbReference type="GO" id="GO:0000976">
    <property type="term" value="F:transcription cis-regulatory region binding"/>
    <property type="evidence" value="ECO:0007669"/>
    <property type="project" value="TreeGrafter"/>
</dbReference>
<keyword evidence="1" id="KW-0805">Transcription regulation</keyword>
<name>A0A7W3JCZ1_9MICO</name>
<dbReference type="InterPro" id="IPR050109">
    <property type="entry name" value="HTH-type_TetR-like_transc_reg"/>
</dbReference>
<evidence type="ECO:0000256" key="4">
    <source>
        <dbReference type="PROSITE-ProRule" id="PRU00335"/>
    </source>
</evidence>
<dbReference type="RefSeq" id="WP_182619619.1">
    <property type="nucleotide sequence ID" value="NZ_BAAATF010000015.1"/>
</dbReference>
<keyword evidence="7" id="KW-1185">Reference proteome</keyword>
<dbReference type="Proteomes" id="UP000540568">
    <property type="component" value="Unassembled WGS sequence"/>
</dbReference>
<sequence>MTAVRTHTHAQAVDAAVDLFTRQGYEGTTVEEIADAAKVSRATFFRRFRSKEDVVFADHELLLEEVVVMLAATRPDARASEESGHDLGRAWDADVDPYLEVCRAARMVFDHHVGQRETSLARYALLQQVPALRDRELITTHRYERAFTHYLRDTLPPERSASTASIAFAASVVAVHNAILRRWLRTPSLELRPELEEAFADLRRAAVLGTAASPLADDGTPVTRRVVVTVVEGVAGPDEVARAVRDALV</sequence>
<dbReference type="PROSITE" id="PS50977">
    <property type="entry name" value="HTH_TETR_2"/>
    <property type="match status" value="1"/>
</dbReference>
<dbReference type="SUPFAM" id="SSF46689">
    <property type="entry name" value="Homeodomain-like"/>
    <property type="match status" value="1"/>
</dbReference>
<dbReference type="PROSITE" id="PS01081">
    <property type="entry name" value="HTH_TETR_1"/>
    <property type="match status" value="1"/>
</dbReference>
<dbReference type="Pfam" id="PF00440">
    <property type="entry name" value="TetR_N"/>
    <property type="match status" value="1"/>
</dbReference>
<dbReference type="InterPro" id="IPR001647">
    <property type="entry name" value="HTH_TetR"/>
</dbReference>
<feature type="domain" description="HTH tetR-type" evidence="5">
    <location>
        <begin position="6"/>
        <end position="66"/>
    </location>
</feature>
<accession>A0A7W3JCZ1</accession>
<gene>
    <name evidence="6" type="ORF">FHX71_004508</name>
</gene>
<evidence type="ECO:0000256" key="1">
    <source>
        <dbReference type="ARBA" id="ARBA00023015"/>
    </source>
</evidence>
<dbReference type="AlphaFoldDB" id="A0A7W3JCZ1"/>
<evidence type="ECO:0000256" key="2">
    <source>
        <dbReference type="ARBA" id="ARBA00023125"/>
    </source>
</evidence>
<proteinExistence type="predicted"/>
<dbReference type="EMBL" id="JACGWV010000002">
    <property type="protein sequence ID" value="MBA8810532.1"/>
    <property type="molecule type" value="Genomic_DNA"/>
</dbReference>
<dbReference type="PANTHER" id="PTHR30055:SF234">
    <property type="entry name" value="HTH-TYPE TRANSCRIPTIONAL REGULATOR BETI"/>
    <property type="match status" value="1"/>
</dbReference>
<dbReference type="InterPro" id="IPR041347">
    <property type="entry name" value="MftR_C"/>
</dbReference>
<dbReference type="PANTHER" id="PTHR30055">
    <property type="entry name" value="HTH-TYPE TRANSCRIPTIONAL REGULATOR RUTR"/>
    <property type="match status" value="1"/>
</dbReference>